<name>A0A0C9WYG7_9AGAR</name>
<sequence length="54" mass="6007">MGFSSKGVWVMGYCGCMGYEALFPANQLGGLKNLWDLREYGVCEPRVTRESTVV</sequence>
<reference evidence="2" key="2">
    <citation type="submission" date="2015-01" db="EMBL/GenBank/DDBJ databases">
        <title>Evolutionary Origins and Diversification of the Mycorrhizal Mutualists.</title>
        <authorList>
            <consortium name="DOE Joint Genome Institute"/>
            <consortium name="Mycorrhizal Genomics Consortium"/>
            <person name="Kohler A."/>
            <person name="Kuo A."/>
            <person name="Nagy L.G."/>
            <person name="Floudas D."/>
            <person name="Copeland A."/>
            <person name="Barry K.W."/>
            <person name="Cichocki N."/>
            <person name="Veneault-Fourrey C."/>
            <person name="LaButti K."/>
            <person name="Lindquist E.A."/>
            <person name="Lipzen A."/>
            <person name="Lundell T."/>
            <person name="Morin E."/>
            <person name="Murat C."/>
            <person name="Riley R."/>
            <person name="Ohm R."/>
            <person name="Sun H."/>
            <person name="Tunlid A."/>
            <person name="Henrissat B."/>
            <person name="Grigoriev I.V."/>
            <person name="Hibbett D.S."/>
            <person name="Martin F."/>
        </authorList>
    </citation>
    <scope>NUCLEOTIDE SEQUENCE [LARGE SCALE GENOMIC DNA]</scope>
    <source>
        <strain evidence="2">LaAM-08-1</strain>
    </source>
</reference>
<dbReference type="Proteomes" id="UP000054477">
    <property type="component" value="Unassembled WGS sequence"/>
</dbReference>
<protein>
    <submittedName>
        <fullName evidence="1">Uncharacterized protein</fullName>
    </submittedName>
</protein>
<accession>A0A0C9WYG7</accession>
<keyword evidence="2" id="KW-1185">Reference proteome</keyword>
<organism evidence="1 2">
    <name type="scientific">Laccaria amethystina LaAM-08-1</name>
    <dbReference type="NCBI Taxonomy" id="1095629"/>
    <lineage>
        <taxon>Eukaryota</taxon>
        <taxon>Fungi</taxon>
        <taxon>Dikarya</taxon>
        <taxon>Basidiomycota</taxon>
        <taxon>Agaricomycotina</taxon>
        <taxon>Agaricomycetes</taxon>
        <taxon>Agaricomycetidae</taxon>
        <taxon>Agaricales</taxon>
        <taxon>Agaricineae</taxon>
        <taxon>Hydnangiaceae</taxon>
        <taxon>Laccaria</taxon>
    </lineage>
</organism>
<dbReference type="EMBL" id="KN839194">
    <property type="protein sequence ID" value="KIJ90416.1"/>
    <property type="molecule type" value="Genomic_DNA"/>
</dbReference>
<evidence type="ECO:0000313" key="1">
    <source>
        <dbReference type="EMBL" id="KIJ90416.1"/>
    </source>
</evidence>
<proteinExistence type="predicted"/>
<dbReference type="AlphaFoldDB" id="A0A0C9WYG7"/>
<feature type="non-terminal residue" evidence="1">
    <location>
        <position position="54"/>
    </location>
</feature>
<gene>
    <name evidence="1" type="ORF">K443DRAFT_32581</name>
</gene>
<evidence type="ECO:0000313" key="2">
    <source>
        <dbReference type="Proteomes" id="UP000054477"/>
    </source>
</evidence>
<dbReference type="HOGENOM" id="CLU_200663_0_0_1"/>
<reference evidence="1 2" key="1">
    <citation type="submission" date="2014-04" db="EMBL/GenBank/DDBJ databases">
        <authorList>
            <consortium name="DOE Joint Genome Institute"/>
            <person name="Kuo A."/>
            <person name="Kohler A."/>
            <person name="Nagy L.G."/>
            <person name="Floudas D."/>
            <person name="Copeland A."/>
            <person name="Barry K.W."/>
            <person name="Cichocki N."/>
            <person name="Veneault-Fourrey C."/>
            <person name="LaButti K."/>
            <person name="Lindquist E.A."/>
            <person name="Lipzen A."/>
            <person name="Lundell T."/>
            <person name="Morin E."/>
            <person name="Murat C."/>
            <person name="Sun H."/>
            <person name="Tunlid A."/>
            <person name="Henrissat B."/>
            <person name="Grigoriev I.V."/>
            <person name="Hibbett D.S."/>
            <person name="Martin F."/>
            <person name="Nordberg H.P."/>
            <person name="Cantor M.N."/>
            <person name="Hua S.X."/>
        </authorList>
    </citation>
    <scope>NUCLEOTIDE SEQUENCE [LARGE SCALE GENOMIC DNA]</scope>
    <source>
        <strain evidence="1 2">LaAM-08-1</strain>
    </source>
</reference>